<organism evidence="7 8">
    <name type="scientific">Pantoea allii</name>
    <dbReference type="NCBI Taxonomy" id="574096"/>
    <lineage>
        <taxon>Bacteria</taxon>
        <taxon>Pseudomonadati</taxon>
        <taxon>Pseudomonadota</taxon>
        <taxon>Gammaproteobacteria</taxon>
        <taxon>Enterobacterales</taxon>
        <taxon>Erwiniaceae</taxon>
        <taxon>Pantoea</taxon>
    </lineage>
</organism>
<dbReference type="RefSeq" id="WP_109717349.1">
    <property type="nucleotide sequence ID" value="NZ_QGHF01000005.1"/>
</dbReference>
<feature type="transmembrane region" description="Helical" evidence="6">
    <location>
        <begin position="7"/>
        <end position="30"/>
    </location>
</feature>
<evidence type="ECO:0000313" key="7">
    <source>
        <dbReference type="EMBL" id="PWK96812.1"/>
    </source>
</evidence>
<keyword evidence="5 6" id="KW-0472">Membrane</keyword>
<evidence type="ECO:0000256" key="4">
    <source>
        <dbReference type="ARBA" id="ARBA00022989"/>
    </source>
</evidence>
<dbReference type="CDD" id="cd13128">
    <property type="entry name" value="MATE_Wzx_like"/>
    <property type="match status" value="1"/>
</dbReference>
<gene>
    <name evidence="7" type="ORF">C7431_105142</name>
</gene>
<dbReference type="InterPro" id="IPR002797">
    <property type="entry name" value="Polysacc_synth"/>
</dbReference>
<dbReference type="Pfam" id="PF01943">
    <property type="entry name" value="Polysacc_synt"/>
    <property type="match status" value="1"/>
</dbReference>
<evidence type="ECO:0000256" key="6">
    <source>
        <dbReference type="SAM" id="Phobius"/>
    </source>
</evidence>
<evidence type="ECO:0000256" key="1">
    <source>
        <dbReference type="ARBA" id="ARBA00004651"/>
    </source>
</evidence>
<dbReference type="STRING" id="574096.HA38_10150"/>
<dbReference type="InterPro" id="IPR050833">
    <property type="entry name" value="Poly_Biosynth_Transport"/>
</dbReference>
<dbReference type="PANTHER" id="PTHR30250:SF26">
    <property type="entry name" value="PSMA PROTEIN"/>
    <property type="match status" value="1"/>
</dbReference>
<reference evidence="7 8" key="1">
    <citation type="submission" date="2018-05" db="EMBL/GenBank/DDBJ databases">
        <title>Genomic Encyclopedia of Type Strains, Phase IV (KMG-V): Genome sequencing to study the core and pangenomes of soil and plant-associated prokaryotes.</title>
        <authorList>
            <person name="Whitman W."/>
        </authorList>
    </citation>
    <scope>NUCLEOTIDE SEQUENCE [LARGE SCALE GENOMIC DNA]</scope>
    <source>
        <strain evidence="7 8">PNA 200-10</strain>
    </source>
</reference>
<evidence type="ECO:0000256" key="5">
    <source>
        <dbReference type="ARBA" id="ARBA00023136"/>
    </source>
</evidence>
<evidence type="ECO:0000256" key="2">
    <source>
        <dbReference type="ARBA" id="ARBA00022475"/>
    </source>
</evidence>
<feature type="transmembrane region" description="Helical" evidence="6">
    <location>
        <begin position="78"/>
        <end position="100"/>
    </location>
</feature>
<feature type="transmembrane region" description="Helical" evidence="6">
    <location>
        <begin position="330"/>
        <end position="348"/>
    </location>
</feature>
<dbReference type="PANTHER" id="PTHR30250">
    <property type="entry name" value="PST FAMILY PREDICTED COLANIC ACID TRANSPORTER"/>
    <property type="match status" value="1"/>
</dbReference>
<feature type="transmembrane region" description="Helical" evidence="6">
    <location>
        <begin position="153"/>
        <end position="172"/>
    </location>
</feature>
<protein>
    <submittedName>
        <fullName evidence="7">O-antigen/teichoic acid export membrane protein</fullName>
    </submittedName>
</protein>
<keyword evidence="3 6" id="KW-0812">Transmembrane</keyword>
<comment type="caution">
    <text evidence="7">The sequence shown here is derived from an EMBL/GenBank/DDBJ whole genome shotgun (WGS) entry which is preliminary data.</text>
</comment>
<accession>A0A2V2BFV3</accession>
<feature type="transmembrane region" description="Helical" evidence="6">
    <location>
        <begin position="36"/>
        <end position="57"/>
    </location>
</feature>
<dbReference type="GO" id="GO:0005886">
    <property type="term" value="C:plasma membrane"/>
    <property type="evidence" value="ECO:0007669"/>
    <property type="project" value="UniProtKB-SubCell"/>
</dbReference>
<dbReference type="AlphaFoldDB" id="A0A2V2BFV3"/>
<sequence>MSLIKNSIFNLSGFIIPTIVAIPSLGILARTLGTELFGIFTLAFAVVGYASIFDAGLTRAVIREISLYRHDDDEQVKIISTASVSVLALGCIAGVILYFITSYVPGFLNVSTVHVSDVQSSFKVLALTIPVFLLNQIWLAYLEGHERFAVINIQRALSSSSIAAIPAILVLLHNSLYYAILGLLVGRVISLIMSFYFSREIILRDFKLSKETYLRLLKFGGWITISNVISPVMVYFDRFVISHLLGANKIAYYTAPSEAVSRLLNIPTALSRALFPKLSAGNVDRKKLEKLSYLLMAACCLPILIIGIPFAEKILVAWMGNDYAGEPAKILKILLIGFLFNAMAQIPFSKIQAIGKAHITASLHMLELVPYLLMLYYLTINYALTGTAIAWSVRVIVDFFALFYLSRKLDAER</sequence>
<keyword evidence="2" id="KW-1003">Cell membrane</keyword>
<keyword evidence="4 6" id="KW-1133">Transmembrane helix</keyword>
<name>A0A2V2BFV3_9GAMM</name>
<evidence type="ECO:0000313" key="8">
    <source>
        <dbReference type="Proteomes" id="UP000245981"/>
    </source>
</evidence>
<dbReference type="OrthoDB" id="9812647at2"/>
<feature type="transmembrane region" description="Helical" evidence="6">
    <location>
        <begin position="384"/>
        <end position="405"/>
    </location>
</feature>
<feature type="transmembrane region" description="Helical" evidence="6">
    <location>
        <begin position="178"/>
        <end position="197"/>
    </location>
</feature>
<comment type="subcellular location">
    <subcellularLocation>
        <location evidence="1">Cell membrane</location>
        <topology evidence="1">Multi-pass membrane protein</topology>
    </subcellularLocation>
</comment>
<feature type="transmembrane region" description="Helical" evidence="6">
    <location>
        <begin position="120"/>
        <end position="141"/>
    </location>
</feature>
<dbReference type="Proteomes" id="UP000245981">
    <property type="component" value="Unassembled WGS sequence"/>
</dbReference>
<evidence type="ECO:0000256" key="3">
    <source>
        <dbReference type="ARBA" id="ARBA00022692"/>
    </source>
</evidence>
<proteinExistence type="predicted"/>
<dbReference type="EMBL" id="QGHF01000005">
    <property type="protein sequence ID" value="PWK96812.1"/>
    <property type="molecule type" value="Genomic_DNA"/>
</dbReference>
<feature type="transmembrane region" description="Helical" evidence="6">
    <location>
        <begin position="291"/>
        <end position="310"/>
    </location>
</feature>